<dbReference type="Pfam" id="PF02482">
    <property type="entry name" value="Ribosomal_S30AE"/>
    <property type="match status" value="1"/>
</dbReference>
<accession>A0A1X9SMS1</accession>
<name>A0A1X9SMS1_9BACT</name>
<evidence type="ECO:0000313" key="5">
    <source>
        <dbReference type="EMBL" id="ARQ97508.1"/>
    </source>
</evidence>
<sequence>MNTSIVGRQFELTESIKNYCDSAFEALSKYGLDIISIKAIISADERHGKKGFDVEFAINLAKKDTIVIRQKDKDLYAAIDLALDRASKVLRRHHDKLVTHKNSDDIKDSINTIDKEIIEGADEIVPTELELYKPMEVEEALNKLKDSGAQFYVFNDMDAKMRVIYKRNDGKFGLY</sequence>
<comment type="subunit">
    <text evidence="2">Associates exclusively with 100S ribosomes, which are dimers of 70S ribosomes.</text>
</comment>
<dbReference type="InterPro" id="IPR032528">
    <property type="entry name" value="Ribosom_S30AE_C"/>
</dbReference>
<evidence type="ECO:0000256" key="2">
    <source>
        <dbReference type="ARBA" id="ARBA00038695"/>
    </source>
</evidence>
<dbReference type="InterPro" id="IPR038416">
    <property type="entry name" value="Ribosom_S30AE_C_sf"/>
</dbReference>
<evidence type="ECO:0000259" key="4">
    <source>
        <dbReference type="Pfam" id="PF16321"/>
    </source>
</evidence>
<evidence type="ECO:0000256" key="1">
    <source>
        <dbReference type="ARBA" id="ARBA00022845"/>
    </source>
</evidence>
<dbReference type="AlphaFoldDB" id="A0A1X9SMS1"/>
<dbReference type="PANTHER" id="PTHR33231:SF1">
    <property type="entry name" value="30S RIBOSOMAL PROTEIN"/>
    <property type="match status" value="1"/>
</dbReference>
<organism evidence="5 6">
    <name type="scientific">Campylobacter lanienae NCTC 13004</name>
    <dbReference type="NCBI Taxonomy" id="1031753"/>
    <lineage>
        <taxon>Bacteria</taxon>
        <taxon>Pseudomonadati</taxon>
        <taxon>Campylobacterota</taxon>
        <taxon>Epsilonproteobacteria</taxon>
        <taxon>Campylobacterales</taxon>
        <taxon>Campylobacteraceae</taxon>
        <taxon>Campylobacter</taxon>
    </lineage>
</organism>
<dbReference type="RefSeq" id="WP_096013272.1">
    <property type="nucleotide sequence ID" value="NZ_CP015578.1"/>
</dbReference>
<keyword evidence="1" id="KW-0810">Translation regulation</keyword>
<reference evidence="6" key="1">
    <citation type="journal article" date="2017" name="Genome Biol. Evol.">
        <title>Comparative Genomic Analysis Identifies a Campylobacter Clade Deficient in Selenium Metabolism.</title>
        <authorList>
            <person name="Miller W.G."/>
            <person name="Yee E."/>
            <person name="Lopes B.S."/>
            <person name="Chapman M.H."/>
            <person name="Huynh S."/>
            <person name="Bono J.L."/>
            <person name="Parker C.T."/>
            <person name="Strachan N.J.C."/>
            <person name="Forbes K.J."/>
        </authorList>
    </citation>
    <scope>NUCLEOTIDE SEQUENCE [LARGE SCALE GENOMIC DNA]</scope>
    <source>
        <strain evidence="6">NCTC 13004</strain>
    </source>
</reference>
<dbReference type="NCBIfam" id="TIGR00741">
    <property type="entry name" value="yfiA"/>
    <property type="match status" value="1"/>
</dbReference>
<protein>
    <recommendedName>
        <fullName evidence="3">Ribosome hibernation promoting factor</fullName>
    </recommendedName>
</protein>
<dbReference type="GeneID" id="46921237"/>
<dbReference type="EMBL" id="CP015578">
    <property type="protein sequence ID" value="ARQ97508.1"/>
    <property type="molecule type" value="Genomic_DNA"/>
</dbReference>
<dbReference type="KEGG" id="clx:CLAN_0762"/>
<dbReference type="Pfam" id="PF16321">
    <property type="entry name" value="Ribosom_S30AE_C"/>
    <property type="match status" value="1"/>
</dbReference>
<gene>
    <name evidence="5" type="primary">raiA</name>
    <name evidence="5" type="ORF">CLAN_0762</name>
</gene>
<dbReference type="InterPro" id="IPR003489">
    <property type="entry name" value="RHF/RaiA"/>
</dbReference>
<dbReference type="GO" id="GO:0045900">
    <property type="term" value="P:negative regulation of translational elongation"/>
    <property type="evidence" value="ECO:0007669"/>
    <property type="project" value="TreeGrafter"/>
</dbReference>
<dbReference type="Proteomes" id="UP000202031">
    <property type="component" value="Chromosome"/>
</dbReference>
<dbReference type="Gene3D" id="3.30.505.50">
    <property type="entry name" value="Sigma 54 modulation/S30EA ribosomal protein, C-terminal domain"/>
    <property type="match status" value="1"/>
</dbReference>
<feature type="domain" description="Sigma 54 modulation/S30EA ribosomal protein C-terminal" evidence="4">
    <location>
        <begin position="121"/>
        <end position="174"/>
    </location>
</feature>
<dbReference type="InterPro" id="IPR050574">
    <property type="entry name" value="HPF/YfiA_ribosome-assoc"/>
</dbReference>
<dbReference type="CDD" id="cd00552">
    <property type="entry name" value="RaiA"/>
    <property type="match status" value="1"/>
</dbReference>
<dbReference type="GO" id="GO:0043024">
    <property type="term" value="F:ribosomal small subunit binding"/>
    <property type="evidence" value="ECO:0007669"/>
    <property type="project" value="TreeGrafter"/>
</dbReference>
<dbReference type="PANTHER" id="PTHR33231">
    <property type="entry name" value="30S RIBOSOMAL PROTEIN"/>
    <property type="match status" value="1"/>
</dbReference>
<evidence type="ECO:0000256" key="3">
    <source>
        <dbReference type="ARBA" id="ARBA00041148"/>
    </source>
</evidence>
<proteinExistence type="predicted"/>
<dbReference type="InterPro" id="IPR036567">
    <property type="entry name" value="RHF-like"/>
</dbReference>
<dbReference type="GO" id="GO:0022627">
    <property type="term" value="C:cytosolic small ribosomal subunit"/>
    <property type="evidence" value="ECO:0007669"/>
    <property type="project" value="TreeGrafter"/>
</dbReference>
<dbReference type="SUPFAM" id="SSF69754">
    <property type="entry name" value="Ribosome binding protein Y (YfiA homologue)"/>
    <property type="match status" value="1"/>
</dbReference>
<dbReference type="Gene3D" id="3.30.160.100">
    <property type="entry name" value="Ribosome hibernation promotion factor-like"/>
    <property type="match status" value="1"/>
</dbReference>
<evidence type="ECO:0000313" key="6">
    <source>
        <dbReference type="Proteomes" id="UP000202031"/>
    </source>
</evidence>